<dbReference type="Pfam" id="PF03417">
    <property type="entry name" value="AAT"/>
    <property type="match status" value="1"/>
</dbReference>
<dbReference type="InterPro" id="IPR047794">
    <property type="entry name" value="C45_proenzyme-like"/>
</dbReference>
<proteinExistence type="predicted"/>
<protein>
    <recommendedName>
        <fullName evidence="2">Peptidase C45 hydrolase domain-containing protein</fullName>
    </recommendedName>
</protein>
<dbReference type="Gene3D" id="3.60.60.10">
    <property type="entry name" value="Penicillin V Acylase, Chain A"/>
    <property type="match status" value="1"/>
</dbReference>
<evidence type="ECO:0000259" key="2">
    <source>
        <dbReference type="Pfam" id="PF03417"/>
    </source>
</evidence>
<dbReference type="GeneID" id="100164792"/>
<dbReference type="InterPro" id="IPR047801">
    <property type="entry name" value="Peptidase_C45"/>
</dbReference>
<dbReference type="Gene3D" id="1.10.10.2120">
    <property type="match status" value="1"/>
</dbReference>
<name>A0A8R2F6H5_ACYPI</name>
<dbReference type="Proteomes" id="UP000007819">
    <property type="component" value="Chromosome A1"/>
</dbReference>
<evidence type="ECO:0000256" key="1">
    <source>
        <dbReference type="SAM" id="Phobius"/>
    </source>
</evidence>
<reference evidence="4" key="1">
    <citation type="submission" date="2010-06" db="EMBL/GenBank/DDBJ databases">
        <authorList>
            <person name="Jiang H."/>
            <person name="Abraham K."/>
            <person name="Ali S."/>
            <person name="Alsbrooks S.L."/>
            <person name="Anim B.N."/>
            <person name="Anosike U.S."/>
            <person name="Attaway T."/>
            <person name="Bandaranaike D.P."/>
            <person name="Battles P.K."/>
            <person name="Bell S.N."/>
            <person name="Bell A.V."/>
            <person name="Beltran B."/>
            <person name="Bickham C."/>
            <person name="Bustamante Y."/>
            <person name="Caleb T."/>
            <person name="Canada A."/>
            <person name="Cardenas V."/>
            <person name="Carter K."/>
            <person name="Chacko J."/>
            <person name="Chandrabose M.N."/>
            <person name="Chavez D."/>
            <person name="Chavez A."/>
            <person name="Chen L."/>
            <person name="Chu H.-S."/>
            <person name="Claassen K.J."/>
            <person name="Cockrell R."/>
            <person name="Collins M."/>
            <person name="Cooper J.A."/>
            <person name="Cree A."/>
            <person name="Curry S.M."/>
            <person name="Da Y."/>
            <person name="Dao M.D."/>
            <person name="Das B."/>
            <person name="Davila M.-L."/>
            <person name="Davy-Carroll L."/>
            <person name="Denson S."/>
            <person name="Dinh H."/>
            <person name="Ebong V.E."/>
            <person name="Edwards J.R."/>
            <person name="Egan A."/>
            <person name="El-Daye J."/>
            <person name="Escobedo L."/>
            <person name="Fernandez S."/>
            <person name="Fernando P.R."/>
            <person name="Flagg N."/>
            <person name="Forbes L.D."/>
            <person name="Fowler R.G."/>
            <person name="Fu Q."/>
            <person name="Gabisi R.A."/>
            <person name="Ganer J."/>
            <person name="Garbino Pronczuk A."/>
            <person name="Garcia R.M."/>
            <person name="Garner T."/>
            <person name="Garrett T.E."/>
            <person name="Gonzalez D.A."/>
            <person name="Hamid H."/>
            <person name="Hawkins E.S."/>
            <person name="Hirani K."/>
            <person name="Hogues M.E."/>
            <person name="Hollins B."/>
            <person name="Hsiao C.-H."/>
            <person name="Jabil R."/>
            <person name="James M.L."/>
            <person name="Jhangiani S.N."/>
            <person name="Johnson B."/>
            <person name="Johnson Q."/>
            <person name="Joshi V."/>
            <person name="Kalu J.B."/>
            <person name="Kam C."/>
            <person name="Kashfia A."/>
            <person name="Keebler J."/>
            <person name="Kisamo H."/>
            <person name="Kovar C.L."/>
            <person name="Lago L.A."/>
            <person name="Lai C.-Y."/>
            <person name="Laidlaw J."/>
            <person name="Lara F."/>
            <person name="Le T.-K."/>
            <person name="Lee S.L."/>
            <person name="Legall F.H."/>
            <person name="Lemon S.J."/>
            <person name="Lewis L.R."/>
            <person name="Li B."/>
            <person name="Liu Y."/>
            <person name="Liu Y.-S."/>
            <person name="Lopez J."/>
            <person name="Lozado R.J."/>
            <person name="Lu J."/>
            <person name="Madu R.C."/>
            <person name="Maheshwari M."/>
            <person name="Maheshwari R."/>
            <person name="Malloy K."/>
            <person name="Martinez E."/>
            <person name="Mathew T."/>
            <person name="Mercado I.C."/>
            <person name="Mercado C."/>
            <person name="Meyer B."/>
            <person name="Montgomery K."/>
            <person name="Morgan M.B."/>
            <person name="Munidasa M."/>
            <person name="Nazareth L.V."/>
            <person name="Nelson J."/>
            <person name="Ng B.M."/>
            <person name="Nguyen N.B."/>
            <person name="Nguyen P.Q."/>
            <person name="Nguyen T."/>
            <person name="Obregon M."/>
            <person name="Okwuonu G.O."/>
            <person name="Onwere C.G."/>
            <person name="Orozco G."/>
            <person name="Parra A."/>
            <person name="Patel S."/>
            <person name="Patil S."/>
            <person name="Perez A."/>
            <person name="Perez Y."/>
            <person name="Pham C."/>
            <person name="Primus E.L."/>
            <person name="Pu L.-L."/>
            <person name="Puazo M."/>
            <person name="Qin X."/>
            <person name="Quiroz J.B."/>
            <person name="Reese J."/>
            <person name="Richards S."/>
            <person name="Rives C.M."/>
            <person name="Robberts R."/>
            <person name="Ruiz S.J."/>
            <person name="Ruiz M.J."/>
            <person name="Santibanez J."/>
            <person name="Schneider B.W."/>
            <person name="Sisson I."/>
            <person name="Smith M."/>
            <person name="Sodergren E."/>
            <person name="Song X.-Z."/>
            <person name="Song B.B."/>
            <person name="Summersgill H."/>
            <person name="Thelus R."/>
            <person name="Thornton R.D."/>
            <person name="Trejos Z.Y."/>
            <person name="Usmani K."/>
            <person name="Vattathil S."/>
            <person name="Villasana D."/>
            <person name="Walker D.L."/>
            <person name="Wang S."/>
            <person name="Wang K."/>
            <person name="White C.S."/>
            <person name="Williams A.C."/>
            <person name="Williamson J."/>
            <person name="Wilson K."/>
            <person name="Woghiren I.O."/>
            <person name="Woodworth J.R."/>
            <person name="Worley K.C."/>
            <person name="Wright R.A."/>
            <person name="Wu W."/>
            <person name="Young L."/>
            <person name="Zhang L."/>
            <person name="Zhang J."/>
            <person name="Zhu Y."/>
            <person name="Muzny D.M."/>
            <person name="Weinstock G."/>
            <person name="Gibbs R.A."/>
        </authorList>
    </citation>
    <scope>NUCLEOTIDE SEQUENCE [LARGE SCALE GENOMIC DNA]</scope>
    <source>
        <strain evidence="4">LSR1</strain>
    </source>
</reference>
<evidence type="ECO:0000313" key="3">
    <source>
        <dbReference type="EnsemblMetazoa" id="XP_008180779.1"/>
    </source>
</evidence>
<reference evidence="3" key="2">
    <citation type="submission" date="2022-06" db="UniProtKB">
        <authorList>
            <consortium name="EnsemblMetazoa"/>
        </authorList>
    </citation>
    <scope>IDENTIFICATION</scope>
</reference>
<keyword evidence="1" id="KW-0472">Membrane</keyword>
<dbReference type="PANTHER" id="PTHR34180:SF1">
    <property type="entry name" value="BETA-ALANYL-DOPAMINE_CARCININE HYDROLASE"/>
    <property type="match status" value="1"/>
</dbReference>
<keyword evidence="4" id="KW-1185">Reference proteome</keyword>
<accession>A0A8R2F6H5</accession>
<dbReference type="OrthoDB" id="189997at2759"/>
<organism evidence="3 4">
    <name type="scientific">Acyrthosiphon pisum</name>
    <name type="common">Pea aphid</name>
    <dbReference type="NCBI Taxonomy" id="7029"/>
    <lineage>
        <taxon>Eukaryota</taxon>
        <taxon>Metazoa</taxon>
        <taxon>Ecdysozoa</taxon>
        <taxon>Arthropoda</taxon>
        <taxon>Hexapoda</taxon>
        <taxon>Insecta</taxon>
        <taxon>Pterygota</taxon>
        <taxon>Neoptera</taxon>
        <taxon>Paraneoptera</taxon>
        <taxon>Hemiptera</taxon>
        <taxon>Sternorrhyncha</taxon>
        <taxon>Aphidomorpha</taxon>
        <taxon>Aphidoidea</taxon>
        <taxon>Aphididae</taxon>
        <taxon>Macrosiphini</taxon>
        <taxon>Acyrthosiphon</taxon>
    </lineage>
</organism>
<dbReference type="RefSeq" id="XP_008180779.1">
    <property type="nucleotide sequence ID" value="XM_008182557.2"/>
</dbReference>
<evidence type="ECO:0000313" key="4">
    <source>
        <dbReference type="Proteomes" id="UP000007819"/>
    </source>
</evidence>
<feature type="transmembrane region" description="Helical" evidence="1">
    <location>
        <begin position="9"/>
        <end position="31"/>
    </location>
</feature>
<keyword evidence="1" id="KW-0812">Transmembrane</keyword>
<feature type="domain" description="Peptidase C45 hydrolase" evidence="2">
    <location>
        <begin position="167"/>
        <end position="417"/>
    </location>
</feature>
<keyword evidence="1" id="KW-1133">Transmembrane helix</keyword>
<sequence length="456" mass="50994">MNVFSREKILWYLIEIIIFLSCVITIIIYYITFETTITTGSCCPPVSQRQNSIPVHYVTGTHYEVGYSVGRTFGSMIKEYIRLYEPLQSEFLPMYAQPEGRQIYEESLKSTQKFFPQYVIELQGVADGAGVPFHELFLMALDDTLPKNLNASSKDKGPVGCTSLMINQQNAQLLGHTEDAMSETVNNFYIVAAHVVPGESELGGVFPAREEKFEALAYAGHLPGYASGHNHYGLVFSINTIFVSKPLRGKIPREFITRAVLATRANLGDILDVLTNEGVGTADGFNMNFAFLHVPNESRVFHTVEVTPKADSDRSEVYLADFNMGSNSIHTNRLLHLKYPELNEAAYGSSMARESRYKQITANKTAANLQDMLDVLGNRDDDPWPIFSDKADARVSTINLGVFDFNKKTWTLWTNDPIDSPPVLQLPLTFTDLIGPTSSDIGINRIEVIETIYPDK</sequence>
<dbReference type="EnsemblMetazoa" id="XM_008182557.3">
    <property type="protein sequence ID" value="XP_008180779.1"/>
    <property type="gene ID" value="LOC100164792"/>
</dbReference>
<dbReference type="NCBIfam" id="NF040521">
    <property type="entry name" value="C45_proenzyme"/>
    <property type="match status" value="1"/>
</dbReference>
<dbReference type="AlphaFoldDB" id="A0A8R2F6H5"/>
<dbReference type="PANTHER" id="PTHR34180">
    <property type="entry name" value="PEPTIDASE C45"/>
    <property type="match status" value="1"/>
</dbReference>
<dbReference type="InterPro" id="IPR005079">
    <property type="entry name" value="Peptidase_C45_hydrolase"/>
</dbReference>